<proteinExistence type="predicted"/>
<protein>
    <submittedName>
        <fullName evidence="3">30S ribosomal S1</fullName>
    </submittedName>
</protein>
<feature type="compositionally biased region" description="Gly residues" evidence="1">
    <location>
        <begin position="270"/>
        <end position="280"/>
    </location>
</feature>
<name>A0A2P6VJG6_9CHLO</name>
<comment type="caution">
    <text evidence="3">The sequence shown here is derived from an EMBL/GenBank/DDBJ whole genome shotgun (WGS) entry which is preliminary data.</text>
</comment>
<dbReference type="Proteomes" id="UP000239649">
    <property type="component" value="Unassembled WGS sequence"/>
</dbReference>
<feature type="domain" description="S1 motif" evidence="2">
    <location>
        <begin position="192"/>
        <end position="254"/>
    </location>
</feature>
<organism evidence="3 4">
    <name type="scientific">Micractinium conductrix</name>
    <dbReference type="NCBI Taxonomy" id="554055"/>
    <lineage>
        <taxon>Eukaryota</taxon>
        <taxon>Viridiplantae</taxon>
        <taxon>Chlorophyta</taxon>
        <taxon>core chlorophytes</taxon>
        <taxon>Trebouxiophyceae</taxon>
        <taxon>Chlorellales</taxon>
        <taxon>Chlorellaceae</taxon>
        <taxon>Chlorella clade</taxon>
        <taxon>Micractinium</taxon>
    </lineage>
</organism>
<evidence type="ECO:0000313" key="3">
    <source>
        <dbReference type="EMBL" id="PSC74233.1"/>
    </source>
</evidence>
<dbReference type="SUPFAM" id="SSF50249">
    <property type="entry name" value="Nucleic acid-binding proteins"/>
    <property type="match status" value="1"/>
</dbReference>
<feature type="region of interest" description="Disordered" evidence="1">
    <location>
        <begin position="260"/>
        <end position="290"/>
    </location>
</feature>
<evidence type="ECO:0000259" key="2">
    <source>
        <dbReference type="PROSITE" id="PS50126"/>
    </source>
</evidence>
<reference evidence="3 4" key="1">
    <citation type="journal article" date="2018" name="Plant J.">
        <title>Genome sequences of Chlorella sorokiniana UTEX 1602 and Micractinium conductrix SAG 241.80: implications to maltose excretion by a green alga.</title>
        <authorList>
            <person name="Arriola M.B."/>
            <person name="Velmurugan N."/>
            <person name="Zhang Y."/>
            <person name="Plunkett M.H."/>
            <person name="Hondzo H."/>
            <person name="Barney B.M."/>
        </authorList>
    </citation>
    <scope>NUCLEOTIDE SEQUENCE [LARGE SCALE GENOMIC DNA]</scope>
    <source>
        <strain evidence="3 4">SAG 241.80</strain>
    </source>
</reference>
<dbReference type="InterPro" id="IPR012340">
    <property type="entry name" value="NA-bd_OB-fold"/>
</dbReference>
<evidence type="ECO:0000313" key="4">
    <source>
        <dbReference type="Proteomes" id="UP000239649"/>
    </source>
</evidence>
<dbReference type="GO" id="GO:0003676">
    <property type="term" value="F:nucleic acid binding"/>
    <property type="evidence" value="ECO:0007669"/>
    <property type="project" value="InterPro"/>
</dbReference>
<keyword evidence="4" id="KW-1185">Reference proteome</keyword>
<accession>A0A2P6VJG6</accession>
<sequence length="330" mass="35275">MSAIMLRQALGRAARALSSAGLRAEHTAAAQALADLPLPASDPCMRPYYDQVARMQVVPAASPSEVSESERAAELAMLRLHNSTCTPIYDGHMIKATVLEVGRRTVTLDTGLKPARVARSDLPPECIIGSTRQDGAHVQRKPGQLLEGDVVQVFLEAVGTPEGDFLVSGVQAAVQRRHAAVWNELEEKFAKGEVVKGRILNSVWGGYSVGVAGIVAFLPARQCARPTARRIGQLQKFRILGLDRSKPSLMLSDPNLHSSEPWAGARWGPARGGRGGGGPPSGDSPPHLFALRQPRTVEEAERRKELARVADELRSVLALRGGGSSEGAKS</sequence>
<dbReference type="PROSITE" id="PS50126">
    <property type="entry name" value="S1"/>
    <property type="match status" value="1"/>
</dbReference>
<dbReference type="EMBL" id="LHPF02000005">
    <property type="protein sequence ID" value="PSC74233.1"/>
    <property type="molecule type" value="Genomic_DNA"/>
</dbReference>
<dbReference type="SMART" id="SM00316">
    <property type="entry name" value="S1"/>
    <property type="match status" value="1"/>
</dbReference>
<gene>
    <name evidence="3" type="ORF">C2E20_2821</name>
</gene>
<dbReference type="InterPro" id="IPR003029">
    <property type="entry name" value="S1_domain"/>
</dbReference>
<evidence type="ECO:0000256" key="1">
    <source>
        <dbReference type="SAM" id="MobiDB-lite"/>
    </source>
</evidence>
<dbReference type="AlphaFoldDB" id="A0A2P6VJG6"/>
<dbReference type="OrthoDB" id="514192at2759"/>